<comment type="caution">
    <text evidence="3">The sequence shown here is derived from an EMBL/GenBank/DDBJ whole genome shotgun (WGS) entry which is preliminary data.</text>
</comment>
<dbReference type="PANTHER" id="PTHR31840:SF1">
    <property type="entry name" value="COILED-COIL DOMAIN-CONTAINING PROTEIN 97"/>
    <property type="match status" value="1"/>
</dbReference>
<dbReference type="Proteomes" id="UP000194280">
    <property type="component" value="Unassembled WGS sequence"/>
</dbReference>
<feature type="compositionally biased region" description="Polar residues" evidence="1">
    <location>
        <begin position="8"/>
        <end position="32"/>
    </location>
</feature>
<dbReference type="InterPro" id="IPR018613">
    <property type="entry name" value="Ccdc97-like"/>
</dbReference>
<dbReference type="EMBL" id="MUNK01000018">
    <property type="protein sequence ID" value="OTA37611.1"/>
    <property type="molecule type" value="Genomic_DNA"/>
</dbReference>
<proteinExistence type="predicted"/>
<dbReference type="VEuPathDB" id="FungiDB:BTJ68_04484"/>
<gene>
    <name evidence="3" type="ORF">BTJ68_04484</name>
</gene>
<dbReference type="AlphaFoldDB" id="A0A1Z5TNX1"/>
<dbReference type="InterPro" id="IPR040233">
    <property type="entry name" value="CCD97-like_C"/>
</dbReference>
<dbReference type="InParanoid" id="A0A1Z5TNX1"/>
<accession>A0A1Z5TNX1</accession>
<evidence type="ECO:0000313" key="4">
    <source>
        <dbReference type="Proteomes" id="UP000194280"/>
    </source>
</evidence>
<feature type="region of interest" description="Disordered" evidence="1">
    <location>
        <begin position="109"/>
        <end position="145"/>
    </location>
</feature>
<feature type="compositionally biased region" description="Polar residues" evidence="1">
    <location>
        <begin position="122"/>
        <end position="138"/>
    </location>
</feature>
<evidence type="ECO:0000256" key="1">
    <source>
        <dbReference type="SAM" id="MobiDB-lite"/>
    </source>
</evidence>
<reference evidence="3 4" key="1">
    <citation type="submission" date="2017-01" db="EMBL/GenBank/DDBJ databases">
        <title>The recent genome duplication of the halophilic yeast Hortaea werneckii: insights from long-read sequencing.</title>
        <authorList>
            <person name="Sinha S."/>
            <person name="Flibotte S."/>
            <person name="Neira M."/>
            <person name="Lenassi M."/>
            <person name="Gostincar C."/>
            <person name="Stajich J.E."/>
            <person name="Nislow C.E."/>
        </authorList>
    </citation>
    <scope>NUCLEOTIDE SEQUENCE [LARGE SCALE GENOMIC DNA]</scope>
    <source>
        <strain evidence="3 4">EXF-2000</strain>
    </source>
</reference>
<evidence type="ECO:0000259" key="2">
    <source>
        <dbReference type="Pfam" id="PF09747"/>
    </source>
</evidence>
<dbReference type="PANTHER" id="PTHR31840">
    <property type="entry name" value="COILED-COIL DOMAIN-CONTAINING PROTEIN 97"/>
    <property type="match status" value="1"/>
</dbReference>
<dbReference type="Pfam" id="PF09747">
    <property type="entry name" value="CCD97-like_C"/>
    <property type="match status" value="1"/>
</dbReference>
<name>A0A1Z5TNX1_HORWE</name>
<evidence type="ECO:0000313" key="3">
    <source>
        <dbReference type="EMBL" id="OTA37611.1"/>
    </source>
</evidence>
<organism evidence="3 4">
    <name type="scientific">Hortaea werneckii EXF-2000</name>
    <dbReference type="NCBI Taxonomy" id="1157616"/>
    <lineage>
        <taxon>Eukaryota</taxon>
        <taxon>Fungi</taxon>
        <taxon>Dikarya</taxon>
        <taxon>Ascomycota</taxon>
        <taxon>Pezizomycotina</taxon>
        <taxon>Dothideomycetes</taxon>
        <taxon>Dothideomycetidae</taxon>
        <taxon>Mycosphaerellales</taxon>
        <taxon>Teratosphaeriaceae</taxon>
        <taxon>Hortaea</taxon>
    </lineage>
</organism>
<sequence>MLMMPHFAQSSHPKTRNDSALTSSVTPRESSQARADRIRIKNRRRRYLELHPEYFHGTNLEHADPLAYDRLIRQFQTAEEREQEGRQRGYTGKMEADLIRSEAKLEALRHQHEQRGPGNPGTGQHISRNADSSSNGDSSHPKMIYHRAPDGSIISVEADVEDRAVNREEGLQRWREMMSLRFLRGEDAEFDYAGLVDGEEGYDDLEEERRQGWRIGWIGKRRRSLWGMGVRGGRRGYRIFDRVGLREGEGTRRRN</sequence>
<protein>
    <recommendedName>
        <fullName evidence="2">CCD97-like C-terminal domain-containing protein</fullName>
    </recommendedName>
</protein>
<feature type="domain" description="CCD97-like C-terminal" evidence="2">
    <location>
        <begin position="42"/>
        <end position="210"/>
    </location>
</feature>
<feature type="region of interest" description="Disordered" evidence="1">
    <location>
        <begin position="1"/>
        <end position="35"/>
    </location>
</feature>
<dbReference type="OrthoDB" id="333176at2759"/>
<keyword evidence="4" id="KW-1185">Reference proteome</keyword>